<comment type="caution">
    <text evidence="8">The sequence shown here is derived from an EMBL/GenBank/DDBJ whole genome shotgun (WGS) entry which is preliminary data.</text>
</comment>
<dbReference type="GO" id="GO:0022857">
    <property type="term" value="F:transmembrane transporter activity"/>
    <property type="evidence" value="ECO:0007669"/>
    <property type="project" value="InterPro"/>
</dbReference>
<evidence type="ECO:0000256" key="2">
    <source>
        <dbReference type="ARBA" id="ARBA00022448"/>
    </source>
</evidence>
<evidence type="ECO:0000256" key="7">
    <source>
        <dbReference type="SAM" id="Phobius"/>
    </source>
</evidence>
<dbReference type="PANTHER" id="PTHR23517:SF2">
    <property type="entry name" value="MULTIDRUG RESISTANCE PROTEIN MDTH"/>
    <property type="match status" value="1"/>
</dbReference>
<gene>
    <name evidence="8" type="ORF">HF682_04760</name>
</gene>
<evidence type="ECO:0000313" key="8">
    <source>
        <dbReference type="EMBL" id="NLR74462.1"/>
    </source>
</evidence>
<dbReference type="Pfam" id="PF07690">
    <property type="entry name" value="MFS_1"/>
    <property type="match status" value="1"/>
</dbReference>
<proteinExistence type="predicted"/>
<evidence type="ECO:0000313" key="9">
    <source>
        <dbReference type="Proteomes" id="UP000587991"/>
    </source>
</evidence>
<dbReference type="GO" id="GO:0005886">
    <property type="term" value="C:plasma membrane"/>
    <property type="evidence" value="ECO:0007669"/>
    <property type="project" value="UniProtKB-SubCell"/>
</dbReference>
<feature type="transmembrane region" description="Helical" evidence="7">
    <location>
        <begin position="226"/>
        <end position="247"/>
    </location>
</feature>
<accession>A0A847SET8</accession>
<dbReference type="InterPro" id="IPR036259">
    <property type="entry name" value="MFS_trans_sf"/>
</dbReference>
<feature type="transmembrane region" description="Helical" evidence="7">
    <location>
        <begin position="352"/>
        <end position="375"/>
    </location>
</feature>
<dbReference type="RefSeq" id="WP_168876076.1">
    <property type="nucleotide sequence ID" value="NZ_JABAIM010000001.1"/>
</dbReference>
<reference evidence="8 9" key="1">
    <citation type="submission" date="2020-04" db="EMBL/GenBank/DDBJ databases">
        <title>Draft genome of Leeia sp. IMCC25680.</title>
        <authorList>
            <person name="Song J."/>
            <person name="Cho J.-C."/>
        </authorList>
    </citation>
    <scope>NUCLEOTIDE SEQUENCE [LARGE SCALE GENOMIC DNA]</scope>
    <source>
        <strain evidence="8 9">IMCC25680</strain>
    </source>
</reference>
<feature type="transmembrane region" description="Helical" evidence="7">
    <location>
        <begin position="111"/>
        <end position="127"/>
    </location>
</feature>
<evidence type="ECO:0000256" key="1">
    <source>
        <dbReference type="ARBA" id="ARBA00004651"/>
    </source>
</evidence>
<evidence type="ECO:0000256" key="5">
    <source>
        <dbReference type="ARBA" id="ARBA00022989"/>
    </source>
</evidence>
<dbReference type="Gene3D" id="1.20.1250.20">
    <property type="entry name" value="MFS general substrate transporter like domains"/>
    <property type="match status" value="1"/>
</dbReference>
<comment type="subcellular location">
    <subcellularLocation>
        <location evidence="1">Cell membrane</location>
        <topology evidence="1">Multi-pass membrane protein</topology>
    </subcellularLocation>
</comment>
<dbReference type="AlphaFoldDB" id="A0A847SET8"/>
<dbReference type="SUPFAM" id="SSF103473">
    <property type="entry name" value="MFS general substrate transporter"/>
    <property type="match status" value="1"/>
</dbReference>
<name>A0A847SET8_9NEIS</name>
<feature type="transmembrane region" description="Helical" evidence="7">
    <location>
        <begin position="262"/>
        <end position="280"/>
    </location>
</feature>
<dbReference type="InterPro" id="IPR050171">
    <property type="entry name" value="MFS_Transporters"/>
</dbReference>
<dbReference type="Proteomes" id="UP000587991">
    <property type="component" value="Unassembled WGS sequence"/>
</dbReference>
<keyword evidence="9" id="KW-1185">Reference proteome</keyword>
<keyword evidence="5 7" id="KW-1133">Transmembrane helix</keyword>
<feature type="transmembrane region" description="Helical" evidence="7">
    <location>
        <begin position="20"/>
        <end position="38"/>
    </location>
</feature>
<keyword evidence="3" id="KW-1003">Cell membrane</keyword>
<protein>
    <submittedName>
        <fullName evidence="8">MFS transporter</fullName>
    </submittedName>
</protein>
<dbReference type="InterPro" id="IPR011701">
    <property type="entry name" value="MFS"/>
</dbReference>
<keyword evidence="4 7" id="KW-0812">Transmembrane</keyword>
<sequence>MSKAAPADWRRWLGPSLRSLPTMAWVLAGAQLINRMGGAVRIFMPLYLHQALHLPIEMVGWLLACNGLGMLAGAYGGGLMNDHWPARRLALIMLCGSAGCFLLYLCVEQPILLALVMMASGFMDTGFRPQIHRLIMETCSAESRVVAQSLNRVSINLAVSVAGVMGGLAASHDYRIVFILDSLTSALAALWLWWALRRHAGQAQAAVTRDTTGERHLQSPYRDGPLLAFMFGSLILRLVLEAIYSQLGNYTVLHYRLGPEGFGWQIALNGLLIVAVQIPLTSWCSRNAQPPLLMLAGALLMGLASAMLPLGQGVVWLSFSTVVWTVAEMVIMPTVIGVVMQRAEGRRTGHYLGIYTVAWSVASLLSPVCSSQLIRYFGAERMWYANALCCVLAMPLLWRTSQRIQREESPGSAAAEAG</sequence>
<dbReference type="EMBL" id="JABAIM010000001">
    <property type="protein sequence ID" value="NLR74462.1"/>
    <property type="molecule type" value="Genomic_DNA"/>
</dbReference>
<dbReference type="PANTHER" id="PTHR23517">
    <property type="entry name" value="RESISTANCE PROTEIN MDTM, PUTATIVE-RELATED-RELATED"/>
    <property type="match status" value="1"/>
</dbReference>
<evidence type="ECO:0000256" key="3">
    <source>
        <dbReference type="ARBA" id="ARBA00022475"/>
    </source>
</evidence>
<feature type="transmembrane region" description="Helical" evidence="7">
    <location>
        <begin position="316"/>
        <end position="340"/>
    </location>
</feature>
<feature type="transmembrane region" description="Helical" evidence="7">
    <location>
        <begin position="292"/>
        <end position="310"/>
    </location>
</feature>
<evidence type="ECO:0000256" key="6">
    <source>
        <dbReference type="ARBA" id="ARBA00023136"/>
    </source>
</evidence>
<keyword evidence="6 7" id="KW-0472">Membrane</keyword>
<evidence type="ECO:0000256" key="4">
    <source>
        <dbReference type="ARBA" id="ARBA00022692"/>
    </source>
</evidence>
<keyword evidence="2" id="KW-0813">Transport</keyword>
<feature type="transmembrane region" description="Helical" evidence="7">
    <location>
        <begin position="176"/>
        <end position="196"/>
    </location>
</feature>
<organism evidence="8 9">
    <name type="scientific">Leeia aquatica</name>
    <dbReference type="NCBI Taxonomy" id="2725557"/>
    <lineage>
        <taxon>Bacteria</taxon>
        <taxon>Pseudomonadati</taxon>
        <taxon>Pseudomonadota</taxon>
        <taxon>Betaproteobacteria</taxon>
        <taxon>Neisseriales</taxon>
        <taxon>Leeiaceae</taxon>
        <taxon>Leeia</taxon>
    </lineage>
</organism>
<feature type="transmembrane region" description="Helical" evidence="7">
    <location>
        <begin position="58"/>
        <end position="77"/>
    </location>
</feature>